<evidence type="ECO:0000256" key="1">
    <source>
        <dbReference type="SAM" id="SignalP"/>
    </source>
</evidence>
<reference evidence="3" key="1">
    <citation type="submission" date="2016-10" db="EMBL/GenBank/DDBJ databases">
        <authorList>
            <person name="Varghese N."/>
            <person name="Submissions S."/>
        </authorList>
    </citation>
    <scope>NUCLEOTIDE SEQUENCE [LARGE SCALE GENOMIC DNA]</scope>
    <source>
        <strain evidence="3">LMG 26416</strain>
    </source>
</reference>
<evidence type="ECO:0000313" key="2">
    <source>
        <dbReference type="EMBL" id="SEK89715.1"/>
    </source>
</evidence>
<dbReference type="AlphaFoldDB" id="A0A1H7KUI0"/>
<dbReference type="InterPro" id="IPR029058">
    <property type="entry name" value="AB_hydrolase_fold"/>
</dbReference>
<dbReference type="Proteomes" id="UP000199120">
    <property type="component" value="Unassembled WGS sequence"/>
</dbReference>
<evidence type="ECO:0000313" key="3">
    <source>
        <dbReference type="Proteomes" id="UP000199120"/>
    </source>
</evidence>
<proteinExistence type="predicted"/>
<dbReference type="SUPFAM" id="SSF53474">
    <property type="entry name" value="alpha/beta-Hydrolases"/>
    <property type="match status" value="1"/>
</dbReference>
<dbReference type="EMBL" id="FOAJ01000004">
    <property type="protein sequence ID" value="SEK89715.1"/>
    <property type="molecule type" value="Genomic_DNA"/>
</dbReference>
<sequence>MRFNPKRWARAATRCAAALLACAAIAPAVAHQVDTNAPLTLKDEGSFFVGGRDLASDTLSTLPQADPNGTVTVEQMYVQYQIPAHAKAPSLVLIHGCCLTGATWETTPDGRMGWAQYFARSGYPVYVIDQAGRGRSAANAVSIGGVRSGRLPPDALPAGFFVGREFAWTLFRFGPKYPQAYPGMQFPLEAQQQFWKQMVPDWAYSMGTPNPTVPSLGQLAARLKKTVLVSHSQSGIYPFQTLASGASGVAAIVAVEPTACPAATGDVSVYTRVPVLLLYGDFIAQSAWAPRYAACRSFADAVNQAGGHVDVVSTTDLGMHGNTHMMMQDRNNLEIADFITGWVGRNVH</sequence>
<accession>A0A1H7KUI0</accession>
<dbReference type="InterPro" id="IPR050228">
    <property type="entry name" value="Carboxylesterase_BioH"/>
</dbReference>
<dbReference type="PANTHER" id="PTHR43194">
    <property type="entry name" value="HYDROLASE ALPHA/BETA FOLD FAMILY"/>
    <property type="match status" value="1"/>
</dbReference>
<gene>
    <name evidence="2" type="ORF">SAMN05192542_10435</name>
</gene>
<protein>
    <recommendedName>
        <fullName evidence="4">Esterase</fullName>
    </recommendedName>
</protein>
<organism evidence="2 3">
    <name type="scientific">Paraburkholderia caballeronis</name>
    <dbReference type="NCBI Taxonomy" id="416943"/>
    <lineage>
        <taxon>Bacteria</taxon>
        <taxon>Pseudomonadati</taxon>
        <taxon>Pseudomonadota</taxon>
        <taxon>Betaproteobacteria</taxon>
        <taxon>Burkholderiales</taxon>
        <taxon>Burkholderiaceae</taxon>
        <taxon>Paraburkholderia</taxon>
    </lineage>
</organism>
<dbReference type="PANTHER" id="PTHR43194:SF5">
    <property type="entry name" value="PIMELOYL-[ACYL-CARRIER PROTEIN] METHYL ESTER ESTERASE"/>
    <property type="match status" value="1"/>
</dbReference>
<keyword evidence="3" id="KW-1185">Reference proteome</keyword>
<feature type="chain" id="PRO_5030029026" description="Esterase" evidence="1">
    <location>
        <begin position="31"/>
        <end position="348"/>
    </location>
</feature>
<evidence type="ECO:0008006" key="4">
    <source>
        <dbReference type="Google" id="ProtNLM"/>
    </source>
</evidence>
<keyword evidence="1" id="KW-0732">Signal</keyword>
<dbReference type="STRING" id="416943.SAMN05445871_4144"/>
<name>A0A1H7KUI0_9BURK</name>
<dbReference type="CDD" id="cd12807">
    <property type="entry name" value="Esterase_713"/>
    <property type="match status" value="1"/>
</dbReference>
<dbReference type="Gene3D" id="3.40.50.1820">
    <property type="entry name" value="alpha/beta hydrolase"/>
    <property type="match status" value="1"/>
</dbReference>
<dbReference type="RefSeq" id="WP_244283870.1">
    <property type="nucleotide sequence ID" value="NZ_FNSR01000002.1"/>
</dbReference>
<feature type="signal peptide" evidence="1">
    <location>
        <begin position="1"/>
        <end position="30"/>
    </location>
</feature>